<dbReference type="InterPro" id="IPR059106">
    <property type="entry name" value="WHD_MalT"/>
</dbReference>
<dbReference type="InterPro" id="IPR016032">
    <property type="entry name" value="Sig_transdc_resp-reg_C-effctor"/>
</dbReference>
<dbReference type="Gene3D" id="1.25.40.10">
    <property type="entry name" value="Tetratricopeptide repeat domain"/>
    <property type="match status" value="1"/>
</dbReference>
<dbReference type="InterPro" id="IPR011990">
    <property type="entry name" value="TPR-like_helical_dom_sf"/>
</dbReference>
<dbReference type="PRINTS" id="PR00038">
    <property type="entry name" value="HTHLUXR"/>
</dbReference>
<dbReference type="PROSITE" id="PS50043">
    <property type="entry name" value="HTH_LUXR_2"/>
    <property type="match status" value="1"/>
</dbReference>
<evidence type="ECO:0000313" key="6">
    <source>
        <dbReference type="Proteomes" id="UP001230339"/>
    </source>
</evidence>
<name>A0ABY9GGT7_9PSED</name>
<dbReference type="RefSeq" id="WP_305389532.1">
    <property type="nucleotide sequence ID" value="NZ_CP117426.1"/>
</dbReference>
<keyword evidence="6" id="KW-1185">Reference proteome</keyword>
<dbReference type="PANTHER" id="PTHR44688:SF16">
    <property type="entry name" value="DNA-BINDING TRANSCRIPTIONAL ACTIVATOR DEVR_DOSR"/>
    <property type="match status" value="1"/>
</dbReference>
<dbReference type="SUPFAM" id="SSF46894">
    <property type="entry name" value="C-terminal effector domain of the bipartite response regulators"/>
    <property type="match status" value="1"/>
</dbReference>
<evidence type="ECO:0000313" key="5">
    <source>
        <dbReference type="EMBL" id="WLH14827.1"/>
    </source>
</evidence>
<dbReference type="InterPro" id="IPR036388">
    <property type="entry name" value="WH-like_DNA-bd_sf"/>
</dbReference>
<dbReference type="PANTHER" id="PTHR44688">
    <property type="entry name" value="DNA-BINDING TRANSCRIPTIONAL ACTIVATOR DEVR_DOSR"/>
    <property type="match status" value="1"/>
</dbReference>
<protein>
    <submittedName>
        <fullName evidence="5">LuxR C-terminal-related transcriptional regulator</fullName>
    </submittedName>
</protein>
<evidence type="ECO:0000259" key="4">
    <source>
        <dbReference type="PROSITE" id="PS50043"/>
    </source>
</evidence>
<dbReference type="Pfam" id="PF17874">
    <property type="entry name" value="TPR_MalT"/>
    <property type="match status" value="1"/>
</dbReference>
<dbReference type="InterPro" id="IPR027417">
    <property type="entry name" value="P-loop_NTPase"/>
</dbReference>
<dbReference type="Pfam" id="PF00196">
    <property type="entry name" value="GerE"/>
    <property type="match status" value="1"/>
</dbReference>
<dbReference type="EMBL" id="CP117449">
    <property type="protein sequence ID" value="WLH14827.1"/>
    <property type="molecule type" value="Genomic_DNA"/>
</dbReference>
<dbReference type="Gene3D" id="1.10.10.10">
    <property type="entry name" value="Winged helix-like DNA-binding domain superfamily/Winged helix DNA-binding domain"/>
    <property type="match status" value="1"/>
</dbReference>
<keyword evidence="3" id="KW-0804">Transcription</keyword>
<dbReference type="CDD" id="cd06170">
    <property type="entry name" value="LuxR_C_like"/>
    <property type="match status" value="1"/>
</dbReference>
<dbReference type="Pfam" id="PF25873">
    <property type="entry name" value="WHD_MalT"/>
    <property type="match status" value="1"/>
</dbReference>
<accession>A0ABY9GGT7</accession>
<feature type="domain" description="HTH luxR-type" evidence="4">
    <location>
        <begin position="830"/>
        <end position="897"/>
    </location>
</feature>
<evidence type="ECO:0000256" key="3">
    <source>
        <dbReference type="ARBA" id="ARBA00023163"/>
    </source>
</evidence>
<dbReference type="InterPro" id="IPR041617">
    <property type="entry name" value="TPR_MalT"/>
</dbReference>
<dbReference type="SUPFAM" id="SSF52540">
    <property type="entry name" value="P-loop containing nucleoside triphosphate hydrolases"/>
    <property type="match status" value="1"/>
</dbReference>
<sequence>MSNSPFVPLAITTYCPPVVRSRIQRPRLISALNSSNARLVVIKAPTGCGKTTLAVDWSIELVSRGQNVAWIRAKYDHNNDPRAFLYYLVRAVEASCPEAAEVAQEMLQQRGPASAYAVVSALANGITESGDDLYLFIDDYHWFELREVHETLLFLYHHTPNHFRLVLISREEPDLPMAFLRASAELFMLGAYQLRFSLSEAEAFFALESANDLPMGFINSFHHESRGWAAALRIASVSLRSGISAENILRALRSGTRDIDAFLEHAFDRLPHALLDFLEKSSILRMLSPEICNNVASVDNADEILETLYSKYQLIQSERHPKTLYSFHPLIGKYLEQRLQKRSTIQYIQTLHRRAAIWLDAHGEHVAAVKHAINADEHALAAQWVERFAMRMIRNGDIRELLGCIRWLPKALTHRHFPLRLAIGWSLALAPLRSQVFDWIDEIEADTVGQPHELYTLEECRAIRTVALGLSDEPEKAFQSGLAHMESPNLNSWVKSAVRNALGYCYLIAGRHALIDKTPSESTGVDGELSFPPSEIYKLSITGLSMIQRLDFNEARACFSQASAIAKKNLRPTSSLAVTPTVFMALLAYEGNHIAVAERLIGDRLHLTNAAGFLEVPLTAYQTMIRVAMLKKDYARAEELLDQGEAIALEERWPRMHAALLVERIKLGIKKDDSWALSNALATLDWVSRKTPAQEQAIQDNLRASLAIGIAYVRMYEYDFAAAAEALEPVWRTADMSSNRYFACTVGTLFSAADFQCGQRSRASQRFLRVLGYASKGQLLRTIVDCGKAVVPLLASARERLQANAGNDRQTAYLAQIFALMDGTYELGQPPSALMHNPLSRRETEVLQIIATGASNKRIAATLGVSPETVKSFIKSIFIKLKVDNRVRAVTEARRQKILNDGKRSTDATPRAV</sequence>
<dbReference type="Gene3D" id="3.40.50.300">
    <property type="entry name" value="P-loop containing nucleotide triphosphate hydrolases"/>
    <property type="match status" value="1"/>
</dbReference>
<dbReference type="Proteomes" id="UP001230339">
    <property type="component" value="Chromosome"/>
</dbReference>
<dbReference type="InterPro" id="IPR000792">
    <property type="entry name" value="Tscrpt_reg_LuxR_C"/>
</dbReference>
<evidence type="ECO:0000256" key="2">
    <source>
        <dbReference type="ARBA" id="ARBA00023125"/>
    </source>
</evidence>
<evidence type="ECO:0000256" key="1">
    <source>
        <dbReference type="ARBA" id="ARBA00023015"/>
    </source>
</evidence>
<organism evidence="5 6">
    <name type="scientific">Pseudomonas hefeiensis</name>
    <dbReference type="NCBI Taxonomy" id="2738125"/>
    <lineage>
        <taxon>Bacteria</taxon>
        <taxon>Pseudomonadati</taxon>
        <taxon>Pseudomonadota</taxon>
        <taxon>Gammaproteobacteria</taxon>
        <taxon>Pseudomonadales</taxon>
        <taxon>Pseudomonadaceae</taxon>
        <taxon>Pseudomonas</taxon>
    </lineage>
</organism>
<gene>
    <name evidence="5" type="ORF">PSH57_11235</name>
</gene>
<reference evidence="5 6" key="1">
    <citation type="submission" date="2023-02" db="EMBL/GenBank/DDBJ databases">
        <title>Evolution of Hrp T3SS in non-pathogenic Pseudomonas fluorescens.</title>
        <authorList>
            <person name="Liao K."/>
            <person name="Wei H."/>
            <person name="Gu Y."/>
        </authorList>
    </citation>
    <scope>NUCLEOTIDE SEQUENCE [LARGE SCALE GENOMIC DNA]</scope>
    <source>
        <strain evidence="5 6">FP205</strain>
    </source>
</reference>
<keyword evidence="2" id="KW-0238">DNA-binding</keyword>
<dbReference type="SMART" id="SM00421">
    <property type="entry name" value="HTH_LUXR"/>
    <property type="match status" value="1"/>
</dbReference>
<dbReference type="PROSITE" id="PS00622">
    <property type="entry name" value="HTH_LUXR_1"/>
    <property type="match status" value="1"/>
</dbReference>
<proteinExistence type="predicted"/>
<keyword evidence="1" id="KW-0805">Transcription regulation</keyword>